<evidence type="ECO:0000313" key="2">
    <source>
        <dbReference type="Proteomes" id="UP000008908"/>
    </source>
</evidence>
<dbReference type="KEGG" id="mrs:Murru_0023"/>
<reference evidence="2" key="1">
    <citation type="submission" date="2011-08" db="EMBL/GenBank/DDBJ databases">
        <title>The complete genome of Muricauda ruestringensis DSM 13258.</title>
        <authorList>
            <person name="Lucas S."/>
            <person name="Han J."/>
            <person name="Lapidus A."/>
            <person name="Bruce D."/>
            <person name="Goodwin L."/>
            <person name="Pitluck S."/>
            <person name="Peters L."/>
            <person name="Kyrpides N."/>
            <person name="Mavromatis K."/>
            <person name="Ivanova N."/>
            <person name="Ovchinnikova G."/>
            <person name="Teshima H."/>
            <person name="Detter J.C."/>
            <person name="Tapia R."/>
            <person name="Han C."/>
            <person name="Land M."/>
            <person name="Hauser L."/>
            <person name="Markowitz V."/>
            <person name="Cheng J.-F."/>
            <person name="Hugenholtz P."/>
            <person name="Woyke T."/>
            <person name="Wu D."/>
            <person name="Spring S."/>
            <person name="Schroeder M."/>
            <person name="Brambilla E."/>
            <person name="Klenk H.-P."/>
            <person name="Eisen J.A."/>
        </authorList>
    </citation>
    <scope>NUCLEOTIDE SEQUENCE [LARGE SCALE GENOMIC DNA]</scope>
    <source>
        <strain evidence="2">DSM 13258 / LMG 19739 / B1</strain>
    </source>
</reference>
<accession>G2PQU9</accession>
<dbReference type="HOGENOM" id="CLU_2509071_0_0_10"/>
<name>G2PQU9_ALLRU</name>
<dbReference type="Proteomes" id="UP000008908">
    <property type="component" value="Chromosome"/>
</dbReference>
<sequence>MKKTIEKTFEWNQMNDYEQKVIMLGLVDRFNNAGFTISEPDMFSILNLGKPKCVFGYEGEEMKYSRIHDDSASEMGKLINKHMMN</sequence>
<dbReference type="EMBL" id="CP002999">
    <property type="protein sequence ID" value="AEM69081.1"/>
    <property type="molecule type" value="Genomic_DNA"/>
</dbReference>
<dbReference type="RefSeq" id="WP_014031365.1">
    <property type="nucleotide sequence ID" value="NC_015945.1"/>
</dbReference>
<evidence type="ECO:0000313" key="1">
    <source>
        <dbReference type="EMBL" id="AEM69081.1"/>
    </source>
</evidence>
<protein>
    <submittedName>
        <fullName evidence="1">Uncharacterized protein</fullName>
    </submittedName>
</protein>
<reference evidence="1 2" key="2">
    <citation type="journal article" date="2012" name="Stand. Genomic Sci.">
        <title>Complete genome sequence of the facultatively anaerobic, appendaged bacterium Muricauda ruestringensis type strain (B1(T)).</title>
        <authorList>
            <person name="Huntemann M."/>
            <person name="Teshima H."/>
            <person name="Lapidus A."/>
            <person name="Nolan M."/>
            <person name="Lucas S."/>
            <person name="Hammon N."/>
            <person name="Deshpande S."/>
            <person name="Cheng J.F."/>
            <person name="Tapia R."/>
            <person name="Goodwin L.A."/>
            <person name="Pitluck S."/>
            <person name="Liolios K."/>
            <person name="Pagani I."/>
            <person name="Ivanova N."/>
            <person name="Mavromatis K."/>
            <person name="Mikhailova N."/>
            <person name="Pati A."/>
            <person name="Chen A."/>
            <person name="Palaniappan K."/>
            <person name="Land M."/>
            <person name="Hauser L."/>
            <person name="Pan C."/>
            <person name="Brambilla E.M."/>
            <person name="Rohde M."/>
            <person name="Spring S."/>
            <person name="Goker M."/>
            <person name="Detter J.C."/>
            <person name="Bristow J."/>
            <person name="Eisen J.A."/>
            <person name="Markowitz V."/>
            <person name="Hugenholtz P."/>
            <person name="Kyrpides N.C."/>
            <person name="Klenk H.P."/>
            <person name="Woyke T."/>
        </authorList>
    </citation>
    <scope>NUCLEOTIDE SEQUENCE [LARGE SCALE GENOMIC DNA]</scope>
    <source>
        <strain evidence="2">DSM 13258 / LMG 19739 / B1</strain>
    </source>
</reference>
<dbReference type="OrthoDB" id="947316at68336"/>
<gene>
    <name evidence="1" type="ordered locus">Murru_0023</name>
</gene>
<keyword evidence="2" id="KW-1185">Reference proteome</keyword>
<dbReference type="AlphaFoldDB" id="G2PQU9"/>
<organism evidence="1 2">
    <name type="scientific">Allomuricauda ruestringensis (strain DSM 13258 / CIP 107369 / LMG 19739 / B1)</name>
    <name type="common">Muricauda ruestringensis</name>
    <dbReference type="NCBI Taxonomy" id="886377"/>
    <lineage>
        <taxon>Bacteria</taxon>
        <taxon>Pseudomonadati</taxon>
        <taxon>Bacteroidota</taxon>
        <taxon>Flavobacteriia</taxon>
        <taxon>Flavobacteriales</taxon>
        <taxon>Flavobacteriaceae</taxon>
        <taxon>Flagellimonas</taxon>
    </lineage>
</organism>
<proteinExistence type="predicted"/>